<reference evidence="3 4" key="1">
    <citation type="journal article" date="2019" name="Mol. Biol. Evol.">
        <title>Blast fungal genomes show frequent chromosomal changes, gene gains and losses, and effector gene turnover.</title>
        <authorList>
            <person name="Gomez Luciano L.B."/>
            <person name="Jason Tsai I."/>
            <person name="Chuma I."/>
            <person name="Tosa Y."/>
            <person name="Chen Y.H."/>
            <person name="Li J.Y."/>
            <person name="Li M.Y."/>
            <person name="Jade Lu M.Y."/>
            <person name="Nakayashiki H."/>
            <person name="Li W.H."/>
        </authorList>
    </citation>
    <scope>NUCLEOTIDE SEQUENCE [LARGE SCALE GENOMIC DNA]</scope>
    <source>
        <strain evidence="3 4">NI907</strain>
    </source>
</reference>
<evidence type="ECO:0000256" key="1">
    <source>
        <dbReference type="SAM" id="MobiDB-lite"/>
    </source>
</evidence>
<dbReference type="GeneID" id="41960229"/>
<organism evidence="3 4">
    <name type="scientific">Pyricularia grisea</name>
    <name type="common">Crabgrass-specific blast fungus</name>
    <name type="synonym">Magnaporthe grisea</name>
    <dbReference type="NCBI Taxonomy" id="148305"/>
    <lineage>
        <taxon>Eukaryota</taxon>
        <taxon>Fungi</taxon>
        <taxon>Dikarya</taxon>
        <taxon>Ascomycota</taxon>
        <taxon>Pezizomycotina</taxon>
        <taxon>Sordariomycetes</taxon>
        <taxon>Sordariomycetidae</taxon>
        <taxon>Magnaporthales</taxon>
        <taxon>Pyriculariaceae</taxon>
        <taxon>Pyricularia</taxon>
    </lineage>
</organism>
<dbReference type="RefSeq" id="XP_030982801.1">
    <property type="nucleotide sequence ID" value="XM_031125320.1"/>
</dbReference>
<evidence type="ECO:0000256" key="2">
    <source>
        <dbReference type="SAM" id="SignalP"/>
    </source>
</evidence>
<keyword evidence="2" id="KW-0732">Signal</keyword>
<evidence type="ECO:0000313" key="4">
    <source>
        <dbReference type="RefSeq" id="XP_030982801.1"/>
    </source>
</evidence>
<gene>
    <name evidence="4" type="ORF">PgNI_05286</name>
</gene>
<reference evidence="4" key="2">
    <citation type="submission" date="2019-10" db="EMBL/GenBank/DDBJ databases">
        <authorList>
            <consortium name="NCBI Genome Project"/>
        </authorList>
    </citation>
    <scope>NUCLEOTIDE SEQUENCE</scope>
    <source>
        <strain evidence="4">NI907</strain>
    </source>
</reference>
<feature type="region of interest" description="Disordered" evidence="1">
    <location>
        <begin position="32"/>
        <end position="62"/>
    </location>
</feature>
<name>A0A6P8B6E6_PYRGI</name>
<dbReference type="OrthoDB" id="3014608at2759"/>
<sequence length="247" mass="25721">MRASSIFFLAAQLSAVWALPAPAPATNALSADAAKAGEAKAPGGAAEGEKKEEEKKNEKDVPGQFGVAVALEAGATKQDVKYPAGKNGVLEIEFQNDASGRTLMVTENKTPAPPPEGFVALEPSSYKVSLTEGADNIKLQQVDYIRNTNSTVDIRKGKIGKLCTELNAFVIDKNVGELEFEEDENELKLVVKNMIGEWGIFIPQASNSTPATGAGAEAGKGTGAGTGTGTGSNLSMVDVLRQLLGLA</sequence>
<proteinExistence type="predicted"/>
<dbReference type="AlphaFoldDB" id="A0A6P8B6E6"/>
<accession>A0A6P8B6E6</accession>
<evidence type="ECO:0000313" key="3">
    <source>
        <dbReference type="Proteomes" id="UP000515153"/>
    </source>
</evidence>
<dbReference type="KEGG" id="pgri:PgNI_05286"/>
<keyword evidence="3" id="KW-1185">Reference proteome</keyword>
<reference evidence="4" key="3">
    <citation type="submission" date="2025-08" db="UniProtKB">
        <authorList>
            <consortium name="RefSeq"/>
        </authorList>
    </citation>
    <scope>IDENTIFICATION</scope>
    <source>
        <strain evidence="4">NI907</strain>
    </source>
</reference>
<feature type="compositionally biased region" description="Low complexity" evidence="1">
    <location>
        <begin position="32"/>
        <end position="44"/>
    </location>
</feature>
<feature type="signal peptide" evidence="2">
    <location>
        <begin position="1"/>
        <end position="18"/>
    </location>
</feature>
<feature type="chain" id="PRO_5027581622" evidence="2">
    <location>
        <begin position="19"/>
        <end position="247"/>
    </location>
</feature>
<feature type="compositionally biased region" description="Basic and acidic residues" evidence="1">
    <location>
        <begin position="47"/>
        <end position="61"/>
    </location>
</feature>
<protein>
    <submittedName>
        <fullName evidence="4">Uncharacterized protein</fullName>
    </submittedName>
</protein>
<dbReference type="Proteomes" id="UP000515153">
    <property type="component" value="Chromosome I"/>
</dbReference>